<reference evidence="8 9" key="1">
    <citation type="submission" date="2020-06" db="EMBL/GenBank/DDBJ databases">
        <authorList>
            <person name="Criscuolo A."/>
        </authorList>
    </citation>
    <scope>NUCLEOTIDE SEQUENCE [LARGE SCALE GENOMIC DNA]</scope>
    <source>
        <strain evidence="8">1804121828</strain>
    </source>
</reference>
<dbReference type="RefSeq" id="WP_180499480.1">
    <property type="nucleotide sequence ID" value="NZ_CAIJCS010000016.1"/>
</dbReference>
<dbReference type="AlphaFoldDB" id="A0A6V6Y1V6"/>
<evidence type="ECO:0000256" key="4">
    <source>
        <dbReference type="ARBA" id="ARBA00022692"/>
    </source>
</evidence>
<dbReference type="PANTHER" id="PTHR43663">
    <property type="entry name" value="CHROMATE TRANSPORT PROTEIN-RELATED"/>
    <property type="match status" value="1"/>
</dbReference>
<dbReference type="EMBL" id="CAIJCS010000016">
    <property type="protein sequence ID" value="CAC9928839.1"/>
    <property type="molecule type" value="Genomic_DNA"/>
</dbReference>
<feature type="transmembrane region" description="Helical" evidence="7">
    <location>
        <begin position="111"/>
        <end position="128"/>
    </location>
</feature>
<evidence type="ECO:0000256" key="7">
    <source>
        <dbReference type="SAM" id="Phobius"/>
    </source>
</evidence>
<evidence type="ECO:0000256" key="1">
    <source>
        <dbReference type="ARBA" id="ARBA00004651"/>
    </source>
</evidence>
<keyword evidence="5 7" id="KW-1133">Transmembrane helix</keyword>
<evidence type="ECO:0000313" key="8">
    <source>
        <dbReference type="EMBL" id="CAC9928839.1"/>
    </source>
</evidence>
<evidence type="ECO:0000256" key="6">
    <source>
        <dbReference type="ARBA" id="ARBA00023136"/>
    </source>
</evidence>
<evidence type="ECO:0000256" key="2">
    <source>
        <dbReference type="ARBA" id="ARBA00005262"/>
    </source>
</evidence>
<evidence type="ECO:0000256" key="5">
    <source>
        <dbReference type="ARBA" id="ARBA00022989"/>
    </source>
</evidence>
<dbReference type="Pfam" id="PF02417">
    <property type="entry name" value="Chromate_transp"/>
    <property type="match status" value="1"/>
</dbReference>
<keyword evidence="6 7" id="KW-0472">Membrane</keyword>
<keyword evidence="3" id="KW-1003">Cell membrane</keyword>
<protein>
    <submittedName>
        <fullName evidence="8">Chromate transport protein</fullName>
    </submittedName>
</protein>
<dbReference type="Proteomes" id="UP000586454">
    <property type="component" value="Unassembled WGS sequence"/>
</dbReference>
<dbReference type="GO" id="GO:0015109">
    <property type="term" value="F:chromate transmembrane transporter activity"/>
    <property type="evidence" value="ECO:0007669"/>
    <property type="project" value="InterPro"/>
</dbReference>
<dbReference type="InterPro" id="IPR052518">
    <property type="entry name" value="CHR_Transporter"/>
</dbReference>
<accession>A0A6V6Y1V6</accession>
<feature type="transmembrane region" description="Helical" evidence="7">
    <location>
        <begin position="12"/>
        <end position="32"/>
    </location>
</feature>
<comment type="similarity">
    <text evidence="2">Belongs to the chromate ion transporter (CHR) (TC 2.A.51) family.</text>
</comment>
<evidence type="ECO:0000313" key="9">
    <source>
        <dbReference type="Proteomes" id="UP000586454"/>
    </source>
</evidence>
<gene>
    <name evidence="8" type="ORF">PEPNEM18_00800</name>
</gene>
<keyword evidence="9" id="KW-1185">Reference proteome</keyword>
<sequence length="185" mass="20312">MLLIKLFFEFFKIGLFSFGGGYATIPLIQQYIVETEGWLTMTQFTDLITISQMTPGPIAINCATFVGAQVAGVPGSIVATLGVTAPQTVIMITLAYFLFTKNKKFRLMDMLLRGIKAGIIGLIFIASYDMFRNSLWPTDGAFEIVALITFIVGGYLYHKKVDLIRIIVIGAVMGIGLKLCLPLIV</sequence>
<comment type="subcellular location">
    <subcellularLocation>
        <location evidence="1">Cell membrane</location>
        <topology evidence="1">Multi-pass membrane protein</topology>
    </subcellularLocation>
</comment>
<feature type="transmembrane region" description="Helical" evidence="7">
    <location>
        <begin position="140"/>
        <end position="157"/>
    </location>
</feature>
<organism evidence="8 9">
    <name type="scientific">Aedoeadaptatus nemausensis</name>
    <dbReference type="NCBI Taxonomy" id="2582829"/>
    <lineage>
        <taxon>Bacteria</taxon>
        <taxon>Bacillati</taxon>
        <taxon>Bacillota</taxon>
        <taxon>Tissierellia</taxon>
        <taxon>Tissierellales</taxon>
        <taxon>Peptoniphilaceae</taxon>
        <taxon>Aedoeadaptatus</taxon>
    </lineage>
</organism>
<proteinExistence type="inferred from homology"/>
<name>A0A6V6Y1V6_9FIRM</name>
<comment type="caution">
    <text evidence="8">The sequence shown here is derived from an EMBL/GenBank/DDBJ whole genome shotgun (WGS) entry which is preliminary data.</text>
</comment>
<dbReference type="InterPro" id="IPR003370">
    <property type="entry name" value="Chromate_transpt"/>
</dbReference>
<dbReference type="GO" id="GO:0005886">
    <property type="term" value="C:plasma membrane"/>
    <property type="evidence" value="ECO:0007669"/>
    <property type="project" value="UniProtKB-SubCell"/>
</dbReference>
<feature type="transmembrane region" description="Helical" evidence="7">
    <location>
        <begin position="164"/>
        <end position="184"/>
    </location>
</feature>
<feature type="transmembrane region" description="Helical" evidence="7">
    <location>
        <begin position="77"/>
        <end position="99"/>
    </location>
</feature>
<dbReference type="PANTHER" id="PTHR43663:SF1">
    <property type="entry name" value="CHROMATE TRANSPORTER"/>
    <property type="match status" value="1"/>
</dbReference>
<evidence type="ECO:0000256" key="3">
    <source>
        <dbReference type="ARBA" id="ARBA00022475"/>
    </source>
</evidence>
<keyword evidence="4 7" id="KW-0812">Transmembrane</keyword>